<reference evidence="2" key="1">
    <citation type="submission" date="2014-05" db="EMBL/GenBank/DDBJ databases">
        <title>The transcriptome of the halophilic microalga Tetraselmis sp. GSL018 isolated from the Great Salt Lake, Utah.</title>
        <authorList>
            <person name="Jinkerson R.E."/>
            <person name="D'Adamo S."/>
            <person name="Posewitz M.C."/>
        </authorList>
    </citation>
    <scope>NUCLEOTIDE SEQUENCE</scope>
    <source>
        <strain evidence="2">GSL018</strain>
    </source>
</reference>
<name>A0A061RQ54_9CHLO</name>
<organism evidence="2">
    <name type="scientific">Tetraselmis sp. GSL018</name>
    <dbReference type="NCBI Taxonomy" id="582737"/>
    <lineage>
        <taxon>Eukaryota</taxon>
        <taxon>Viridiplantae</taxon>
        <taxon>Chlorophyta</taxon>
        <taxon>core chlorophytes</taxon>
        <taxon>Chlorodendrophyceae</taxon>
        <taxon>Chlorodendrales</taxon>
        <taxon>Chlorodendraceae</taxon>
        <taxon>Tetraselmis</taxon>
    </lineage>
</organism>
<accession>A0A061RQ54</accession>
<feature type="non-terminal residue" evidence="2">
    <location>
        <position position="67"/>
    </location>
</feature>
<feature type="compositionally biased region" description="Polar residues" evidence="1">
    <location>
        <begin position="10"/>
        <end position="24"/>
    </location>
</feature>
<evidence type="ECO:0000313" key="2">
    <source>
        <dbReference type="EMBL" id="JAC72924.1"/>
    </source>
</evidence>
<proteinExistence type="predicted"/>
<dbReference type="EMBL" id="GBEZ01013021">
    <property type="protein sequence ID" value="JAC72924.1"/>
    <property type="molecule type" value="Transcribed_RNA"/>
</dbReference>
<sequence length="67" mass="7530">SRDRNVASYLRSTGKTLDQASGTRQVREQDHKLPKAIRSRGCHNSELHQPGISWVLERAVFALRACA</sequence>
<gene>
    <name evidence="2" type="ORF">TSPGSL018_30168</name>
</gene>
<dbReference type="AlphaFoldDB" id="A0A061RQ54"/>
<feature type="non-terminal residue" evidence="2">
    <location>
        <position position="1"/>
    </location>
</feature>
<protein>
    <submittedName>
        <fullName evidence="2">Uncharacterized protein</fullName>
    </submittedName>
</protein>
<feature type="region of interest" description="Disordered" evidence="1">
    <location>
        <begin position="1"/>
        <end position="30"/>
    </location>
</feature>
<evidence type="ECO:0000256" key="1">
    <source>
        <dbReference type="SAM" id="MobiDB-lite"/>
    </source>
</evidence>